<name>A0A0E2HGH4_9FIRM</name>
<evidence type="ECO:0000313" key="2">
    <source>
        <dbReference type="Proteomes" id="UP000013085"/>
    </source>
</evidence>
<dbReference type="GeneID" id="57962747"/>
<gene>
    <name evidence="1" type="ORF">HMPREF1090_05138</name>
</gene>
<evidence type="ECO:0000313" key="1">
    <source>
        <dbReference type="EMBL" id="ENZ07556.1"/>
    </source>
</evidence>
<proteinExistence type="predicted"/>
<dbReference type="EMBL" id="AGYR01000066">
    <property type="protein sequence ID" value="ENZ07556.1"/>
    <property type="molecule type" value="Genomic_DNA"/>
</dbReference>
<protein>
    <submittedName>
        <fullName evidence="1">Uncharacterized protein</fullName>
    </submittedName>
</protein>
<dbReference type="HOGENOM" id="CLU_2435562_0_0_9"/>
<comment type="caution">
    <text evidence="1">The sequence shown here is derived from an EMBL/GenBank/DDBJ whole genome shotgun (WGS) entry which is preliminary data.</text>
</comment>
<dbReference type="PATRIC" id="fig|999408.3.peg.5520"/>
<accession>A0A0E2HGH4</accession>
<reference evidence="1 2" key="1">
    <citation type="submission" date="2013-01" db="EMBL/GenBank/DDBJ databases">
        <title>The Genome Sequence of Clostridium clostridioforme 90A8.</title>
        <authorList>
            <consortium name="The Broad Institute Genome Sequencing Platform"/>
            <person name="Earl A."/>
            <person name="Ward D."/>
            <person name="Feldgarden M."/>
            <person name="Gevers D."/>
            <person name="Courvalin P."/>
            <person name="Lambert T."/>
            <person name="Walker B."/>
            <person name="Young S.K."/>
            <person name="Zeng Q."/>
            <person name="Gargeya S."/>
            <person name="Fitzgerald M."/>
            <person name="Haas B."/>
            <person name="Abouelleil A."/>
            <person name="Alvarado L."/>
            <person name="Arachchi H.M."/>
            <person name="Berlin A.M."/>
            <person name="Chapman S.B."/>
            <person name="Dewar J."/>
            <person name="Goldberg J."/>
            <person name="Griggs A."/>
            <person name="Gujja S."/>
            <person name="Hansen M."/>
            <person name="Howarth C."/>
            <person name="Imamovic A."/>
            <person name="Larimer J."/>
            <person name="McCowan C."/>
            <person name="Murphy C."/>
            <person name="Neiman D."/>
            <person name="Pearson M."/>
            <person name="Priest M."/>
            <person name="Roberts A."/>
            <person name="Saif S."/>
            <person name="Shea T."/>
            <person name="Sisk P."/>
            <person name="Sykes S."/>
            <person name="Wortman J."/>
            <person name="Nusbaum C."/>
            <person name="Birren B."/>
        </authorList>
    </citation>
    <scope>NUCLEOTIDE SEQUENCE [LARGE SCALE GENOMIC DNA]</scope>
    <source>
        <strain evidence="1 2">90A8</strain>
    </source>
</reference>
<organism evidence="1 2">
    <name type="scientific">[Clostridium] clostridioforme 90A8</name>
    <dbReference type="NCBI Taxonomy" id="999408"/>
    <lineage>
        <taxon>Bacteria</taxon>
        <taxon>Bacillati</taxon>
        <taxon>Bacillota</taxon>
        <taxon>Clostridia</taxon>
        <taxon>Lachnospirales</taxon>
        <taxon>Lachnospiraceae</taxon>
        <taxon>Enterocloster</taxon>
    </lineage>
</organism>
<dbReference type="AlphaFoldDB" id="A0A0E2HGH4"/>
<dbReference type="RefSeq" id="WP_002585049.1">
    <property type="nucleotide sequence ID" value="NZ_KB850992.1"/>
</dbReference>
<sequence>MHQTMFPLLIVNILENHATKEKSLSITEITQFVNREFGPFAMEKEQLMNRSTVTRILDAMEFCTGEGNLLNFKVTQCGSENKKLFCLENIRGTKGISGQASGE</sequence>
<dbReference type="Proteomes" id="UP000013085">
    <property type="component" value="Unassembled WGS sequence"/>
</dbReference>